<dbReference type="PROSITE" id="PS50111">
    <property type="entry name" value="CHEMOTAXIS_TRANSDUC_2"/>
    <property type="match status" value="1"/>
</dbReference>
<evidence type="ECO:0000256" key="1">
    <source>
        <dbReference type="ARBA" id="ARBA00004651"/>
    </source>
</evidence>
<dbReference type="FunFam" id="1.10.287.950:FF:000001">
    <property type="entry name" value="Methyl-accepting chemotaxis sensory transducer"/>
    <property type="match status" value="1"/>
</dbReference>
<keyword evidence="3 9" id="KW-0812">Transmembrane</keyword>
<dbReference type="SUPFAM" id="SSF58104">
    <property type="entry name" value="Methyl-accepting chemotaxis protein (MCP) signaling domain"/>
    <property type="match status" value="1"/>
</dbReference>
<evidence type="ECO:0000259" key="10">
    <source>
        <dbReference type="PROSITE" id="PS50111"/>
    </source>
</evidence>
<proteinExistence type="inferred from homology"/>
<dbReference type="GO" id="GO:0005886">
    <property type="term" value="C:plasma membrane"/>
    <property type="evidence" value="ECO:0007669"/>
    <property type="project" value="UniProtKB-SubCell"/>
</dbReference>
<dbReference type="PRINTS" id="PR00260">
    <property type="entry name" value="CHEMTRNSDUCR"/>
</dbReference>
<dbReference type="Gene3D" id="3.30.450.20">
    <property type="entry name" value="PAS domain"/>
    <property type="match status" value="1"/>
</dbReference>
<evidence type="ECO:0000256" key="3">
    <source>
        <dbReference type="ARBA" id="ARBA00022692"/>
    </source>
</evidence>
<dbReference type="Pfam" id="PF17200">
    <property type="entry name" value="sCache_2"/>
    <property type="match status" value="1"/>
</dbReference>
<organism evidence="12 13">
    <name type="scientific">Citrifermentans bremense</name>
    <dbReference type="NCBI Taxonomy" id="60035"/>
    <lineage>
        <taxon>Bacteria</taxon>
        <taxon>Pseudomonadati</taxon>
        <taxon>Thermodesulfobacteriota</taxon>
        <taxon>Desulfuromonadia</taxon>
        <taxon>Geobacterales</taxon>
        <taxon>Geobacteraceae</taxon>
        <taxon>Citrifermentans</taxon>
    </lineage>
</organism>
<comment type="subcellular location">
    <subcellularLocation>
        <location evidence="1">Cell membrane</location>
        <topology evidence="1">Multi-pass membrane protein</topology>
    </subcellularLocation>
</comment>
<sequence>MKSYKDWGIFSKIVSLSLLSWVVLALAATFVLVPYIRELLITEKKDSVRFLVEEASTILTNYQKQVDAGALSQEEAQKRAALDVKALRYDGKEYFFISDLNNRLIAHPLRPENEGKDMSSFKDADGKLIYREFTKAASGDKGAGFVEYRQLKPKESEPQPKLSYTKLFKPWGWVVGTGIYINKVDEDMGRVRLAIGLGLLGVLGLGVMLALMVSRTITGPIKEVVDSIKDIAQGDGDLTKRLPVHGDNEIGELCRWFNTFVGKLHGVISQVSDSAVQLSSSSVELQASSRGMSESIATLSSQSTSLATAGEEMSATSSDIAGNCHLAADNAAGASSKASAGAEIVGQSISVMQAIATRVKSAADSVGQLGSRSDQIGAIVGTIEDIADQTNLLALNAAIEAARAGEQGRGFAVVADEVRALAERTTRATKEIGEMIKSIQKETKDAVQTMEESVVEVEQGSSHAAASGRSLQEILEIITAVTEQISQIATAAEEQTSTTREISHNVLSLNELAHQNSSAIDEAAKAATGVALQAEELQRLVHQFKL</sequence>
<evidence type="ECO:0000256" key="2">
    <source>
        <dbReference type="ARBA" id="ARBA00022475"/>
    </source>
</evidence>
<dbReference type="InterPro" id="IPR033480">
    <property type="entry name" value="sCache_2"/>
</dbReference>
<dbReference type="PANTHER" id="PTHR32089:SF112">
    <property type="entry name" value="LYSOZYME-LIKE PROTEIN-RELATED"/>
    <property type="match status" value="1"/>
</dbReference>
<feature type="domain" description="Methyl-accepting transducer" evidence="10">
    <location>
        <begin position="274"/>
        <end position="510"/>
    </location>
</feature>
<keyword evidence="5 9" id="KW-0472">Membrane</keyword>
<dbReference type="KEGG" id="gbn:GEOBRER4_34790"/>
<dbReference type="Gene3D" id="1.10.287.950">
    <property type="entry name" value="Methyl-accepting chemotaxis protein"/>
    <property type="match status" value="1"/>
</dbReference>
<keyword evidence="13" id="KW-1185">Reference proteome</keyword>
<dbReference type="SMART" id="SM00283">
    <property type="entry name" value="MA"/>
    <property type="match status" value="1"/>
</dbReference>
<name>A0A6S6M5N8_9BACT</name>
<dbReference type="PANTHER" id="PTHR32089">
    <property type="entry name" value="METHYL-ACCEPTING CHEMOTAXIS PROTEIN MCPB"/>
    <property type="match status" value="1"/>
</dbReference>
<comment type="similarity">
    <text evidence="7">Belongs to the methyl-accepting chemotaxis (MCP) protein family.</text>
</comment>
<dbReference type="GO" id="GO:0007165">
    <property type="term" value="P:signal transduction"/>
    <property type="evidence" value="ECO:0007669"/>
    <property type="project" value="UniProtKB-KW"/>
</dbReference>
<keyword evidence="4 9" id="KW-1133">Transmembrane helix</keyword>
<evidence type="ECO:0000256" key="7">
    <source>
        <dbReference type="ARBA" id="ARBA00029447"/>
    </source>
</evidence>
<dbReference type="GO" id="GO:0004888">
    <property type="term" value="F:transmembrane signaling receptor activity"/>
    <property type="evidence" value="ECO:0007669"/>
    <property type="project" value="InterPro"/>
</dbReference>
<protein>
    <submittedName>
        <fullName evidence="12">Methyl-accepting chemotaxis sensor/transducer protein</fullName>
    </submittedName>
</protein>
<dbReference type="CDD" id="cd06225">
    <property type="entry name" value="HAMP"/>
    <property type="match status" value="1"/>
</dbReference>
<dbReference type="InterPro" id="IPR003660">
    <property type="entry name" value="HAMP_dom"/>
</dbReference>
<evidence type="ECO:0000256" key="4">
    <source>
        <dbReference type="ARBA" id="ARBA00022989"/>
    </source>
</evidence>
<dbReference type="Pfam" id="PF00672">
    <property type="entry name" value="HAMP"/>
    <property type="match status" value="1"/>
</dbReference>
<dbReference type="CDD" id="cd11386">
    <property type="entry name" value="MCP_signal"/>
    <property type="match status" value="1"/>
</dbReference>
<evidence type="ECO:0000256" key="5">
    <source>
        <dbReference type="ARBA" id="ARBA00023136"/>
    </source>
</evidence>
<dbReference type="EMBL" id="AP023213">
    <property type="protein sequence ID" value="BCG48729.1"/>
    <property type="molecule type" value="Genomic_DNA"/>
</dbReference>
<feature type="domain" description="HAMP" evidence="11">
    <location>
        <begin position="215"/>
        <end position="269"/>
    </location>
</feature>
<evidence type="ECO:0000313" key="13">
    <source>
        <dbReference type="Proteomes" id="UP000515472"/>
    </source>
</evidence>
<gene>
    <name evidence="12" type="ORF">GEOBRER4_n3623</name>
</gene>
<evidence type="ECO:0000313" key="12">
    <source>
        <dbReference type="EMBL" id="BCG48729.1"/>
    </source>
</evidence>
<dbReference type="SMART" id="SM01049">
    <property type="entry name" value="Cache_2"/>
    <property type="match status" value="1"/>
</dbReference>
<evidence type="ECO:0000256" key="8">
    <source>
        <dbReference type="PROSITE-ProRule" id="PRU00284"/>
    </source>
</evidence>
<dbReference type="Proteomes" id="UP000515472">
    <property type="component" value="Chromosome"/>
</dbReference>
<dbReference type="RefSeq" id="WP_185243369.1">
    <property type="nucleotide sequence ID" value="NZ_AP023213.1"/>
</dbReference>
<keyword evidence="6 8" id="KW-0807">Transducer</keyword>
<dbReference type="SMART" id="SM00304">
    <property type="entry name" value="HAMP"/>
    <property type="match status" value="1"/>
</dbReference>
<keyword evidence="2" id="KW-1003">Cell membrane</keyword>
<feature type="transmembrane region" description="Helical" evidence="9">
    <location>
        <begin position="13"/>
        <end position="36"/>
    </location>
</feature>
<evidence type="ECO:0000256" key="6">
    <source>
        <dbReference type="ARBA" id="ARBA00023224"/>
    </source>
</evidence>
<dbReference type="PROSITE" id="PS50885">
    <property type="entry name" value="HAMP"/>
    <property type="match status" value="1"/>
</dbReference>
<dbReference type="InterPro" id="IPR004089">
    <property type="entry name" value="MCPsignal_dom"/>
</dbReference>
<dbReference type="AlphaFoldDB" id="A0A6S6M5N8"/>
<reference evidence="12 13" key="1">
    <citation type="submission" date="2020-06" db="EMBL/GenBank/DDBJ databases">
        <title>Interaction of electrochemicaly active bacteria, Geobacter bremensis R4 on different carbon anode.</title>
        <authorList>
            <person name="Meng L."/>
            <person name="Yoshida N."/>
        </authorList>
    </citation>
    <scope>NUCLEOTIDE SEQUENCE [LARGE SCALE GENOMIC DNA]</scope>
    <source>
        <strain evidence="12 13">R4</strain>
    </source>
</reference>
<evidence type="ECO:0000259" key="11">
    <source>
        <dbReference type="PROSITE" id="PS50885"/>
    </source>
</evidence>
<dbReference type="GO" id="GO:0006935">
    <property type="term" value="P:chemotaxis"/>
    <property type="evidence" value="ECO:0007669"/>
    <property type="project" value="InterPro"/>
</dbReference>
<evidence type="ECO:0000256" key="9">
    <source>
        <dbReference type="SAM" id="Phobius"/>
    </source>
</evidence>
<dbReference type="InterPro" id="IPR004090">
    <property type="entry name" value="Chemotax_Me-accpt_rcpt"/>
</dbReference>
<feature type="transmembrane region" description="Helical" evidence="9">
    <location>
        <begin position="193"/>
        <end position="213"/>
    </location>
</feature>
<dbReference type="Pfam" id="PF00015">
    <property type="entry name" value="MCPsignal"/>
    <property type="match status" value="1"/>
</dbReference>
<accession>A0A6S6M5N8</accession>